<dbReference type="Gene3D" id="2.40.10.10">
    <property type="entry name" value="Trypsin-like serine proteases"/>
    <property type="match status" value="1"/>
</dbReference>
<dbReference type="GO" id="GO:0004252">
    <property type="term" value="F:serine-type endopeptidase activity"/>
    <property type="evidence" value="ECO:0007669"/>
    <property type="project" value="InterPro"/>
</dbReference>
<dbReference type="InterPro" id="IPR001254">
    <property type="entry name" value="Trypsin_dom"/>
</dbReference>
<feature type="non-terminal residue" evidence="11">
    <location>
        <position position="250"/>
    </location>
</feature>
<dbReference type="PANTHER" id="PTHR24264">
    <property type="entry name" value="TRYPSIN-RELATED"/>
    <property type="match status" value="1"/>
</dbReference>
<dbReference type="PANTHER" id="PTHR24264:SF65">
    <property type="entry name" value="SRCR DOMAIN-CONTAINING PROTEIN"/>
    <property type="match status" value="1"/>
</dbReference>
<dbReference type="InterPro" id="IPR043504">
    <property type="entry name" value="Peptidase_S1_PA_chymotrypsin"/>
</dbReference>
<dbReference type="InterPro" id="IPR009003">
    <property type="entry name" value="Peptidase_S1_PA"/>
</dbReference>
<dbReference type="InterPro" id="IPR001314">
    <property type="entry name" value="Peptidase_S1A"/>
</dbReference>
<evidence type="ECO:0000256" key="1">
    <source>
        <dbReference type="ARBA" id="ARBA00004613"/>
    </source>
</evidence>
<name>A0AAV2R225_MEGNR</name>
<comment type="subcellular location">
    <subcellularLocation>
        <location evidence="1">Secreted</location>
    </subcellularLocation>
</comment>
<dbReference type="GO" id="GO:0006508">
    <property type="term" value="P:proteolysis"/>
    <property type="evidence" value="ECO:0007669"/>
    <property type="project" value="UniProtKB-KW"/>
</dbReference>
<dbReference type="FunFam" id="2.40.10.10:FF:000028">
    <property type="entry name" value="Serine protease easter"/>
    <property type="match status" value="1"/>
</dbReference>
<protein>
    <recommendedName>
        <fullName evidence="10">Peptidase S1 domain-containing protein</fullName>
    </recommendedName>
</protein>
<dbReference type="PRINTS" id="PR00722">
    <property type="entry name" value="CHYMOTRYPSIN"/>
</dbReference>
<feature type="non-terminal residue" evidence="11">
    <location>
        <position position="1"/>
    </location>
</feature>
<keyword evidence="6" id="KW-0720">Serine protease</keyword>
<keyword evidence="5" id="KW-0378">Hydrolase</keyword>
<evidence type="ECO:0000256" key="3">
    <source>
        <dbReference type="ARBA" id="ARBA00022670"/>
    </source>
</evidence>
<comment type="similarity">
    <text evidence="9">Belongs to the peptidase S1 family. CLIP subfamily.</text>
</comment>
<dbReference type="InterPro" id="IPR018114">
    <property type="entry name" value="TRYPSIN_HIS"/>
</dbReference>
<evidence type="ECO:0000256" key="9">
    <source>
        <dbReference type="ARBA" id="ARBA00024195"/>
    </source>
</evidence>
<keyword evidence="7" id="KW-1015">Disulfide bond</keyword>
<dbReference type="GO" id="GO:0005615">
    <property type="term" value="C:extracellular space"/>
    <property type="evidence" value="ECO:0007669"/>
    <property type="project" value="TreeGrafter"/>
</dbReference>
<accession>A0AAV2R225</accession>
<dbReference type="InterPro" id="IPR050127">
    <property type="entry name" value="Serine_Proteases_S1"/>
</dbReference>
<dbReference type="PROSITE" id="PS00134">
    <property type="entry name" value="TRYPSIN_HIS"/>
    <property type="match status" value="1"/>
</dbReference>
<dbReference type="CDD" id="cd00190">
    <property type="entry name" value="Tryp_SPc"/>
    <property type="match status" value="1"/>
</dbReference>
<reference evidence="11 12" key="1">
    <citation type="submission" date="2024-05" db="EMBL/GenBank/DDBJ databases">
        <authorList>
            <person name="Wallberg A."/>
        </authorList>
    </citation>
    <scope>NUCLEOTIDE SEQUENCE [LARGE SCALE GENOMIC DNA]</scope>
</reference>
<evidence type="ECO:0000313" key="11">
    <source>
        <dbReference type="EMBL" id="CAL4106079.1"/>
    </source>
</evidence>
<gene>
    <name evidence="11" type="ORF">MNOR_LOCUS18250</name>
</gene>
<keyword evidence="2" id="KW-0964">Secreted</keyword>
<feature type="domain" description="Peptidase S1" evidence="10">
    <location>
        <begin position="25"/>
        <end position="226"/>
    </location>
</feature>
<sequence length="250" mass="27477">GIESRANAGFGRNIGGRGNFGGGGNFGGEIESRKNAWPWMALLHRQDKAGRLIAFCSGVLVNRRWVLTAAHCTNYFNVTMVRLGEHDVTRNDDGVHEDFGVAEVKFYPGYQPPKAYHDISLIRLTRTVNLRRNVRPACLPWGNDLGGDLPLEGHTVTVTGWGGTVFFGDPLSPFLNEIDVTIFSTDVCAKSYSTFIDYADNYPQSLGEESLCIGDPSDNEIIKDSCPRNVRPACLPWVNELGSDLPLEGN</sequence>
<evidence type="ECO:0000256" key="6">
    <source>
        <dbReference type="ARBA" id="ARBA00022825"/>
    </source>
</evidence>
<evidence type="ECO:0000256" key="4">
    <source>
        <dbReference type="ARBA" id="ARBA00022729"/>
    </source>
</evidence>
<keyword evidence="3" id="KW-0645">Protease</keyword>
<dbReference type="PROSITE" id="PS50240">
    <property type="entry name" value="TRYPSIN_DOM"/>
    <property type="match status" value="1"/>
</dbReference>
<evidence type="ECO:0000256" key="8">
    <source>
        <dbReference type="ARBA" id="ARBA00023180"/>
    </source>
</evidence>
<dbReference type="Proteomes" id="UP001497623">
    <property type="component" value="Unassembled WGS sequence"/>
</dbReference>
<evidence type="ECO:0000256" key="5">
    <source>
        <dbReference type="ARBA" id="ARBA00022801"/>
    </source>
</evidence>
<evidence type="ECO:0000313" key="12">
    <source>
        <dbReference type="Proteomes" id="UP001497623"/>
    </source>
</evidence>
<dbReference type="AlphaFoldDB" id="A0AAV2R225"/>
<keyword evidence="8" id="KW-0325">Glycoprotein</keyword>
<dbReference type="SMART" id="SM00020">
    <property type="entry name" value="Tryp_SPc"/>
    <property type="match status" value="1"/>
</dbReference>
<dbReference type="EMBL" id="CAXKWB010012954">
    <property type="protein sequence ID" value="CAL4106079.1"/>
    <property type="molecule type" value="Genomic_DNA"/>
</dbReference>
<comment type="caution">
    <text evidence="11">The sequence shown here is derived from an EMBL/GenBank/DDBJ whole genome shotgun (WGS) entry which is preliminary data.</text>
</comment>
<evidence type="ECO:0000256" key="7">
    <source>
        <dbReference type="ARBA" id="ARBA00023157"/>
    </source>
</evidence>
<keyword evidence="4" id="KW-0732">Signal</keyword>
<proteinExistence type="inferred from homology"/>
<keyword evidence="12" id="KW-1185">Reference proteome</keyword>
<organism evidence="11 12">
    <name type="scientific">Meganyctiphanes norvegica</name>
    <name type="common">Northern krill</name>
    <name type="synonym">Thysanopoda norvegica</name>
    <dbReference type="NCBI Taxonomy" id="48144"/>
    <lineage>
        <taxon>Eukaryota</taxon>
        <taxon>Metazoa</taxon>
        <taxon>Ecdysozoa</taxon>
        <taxon>Arthropoda</taxon>
        <taxon>Crustacea</taxon>
        <taxon>Multicrustacea</taxon>
        <taxon>Malacostraca</taxon>
        <taxon>Eumalacostraca</taxon>
        <taxon>Eucarida</taxon>
        <taxon>Euphausiacea</taxon>
        <taxon>Euphausiidae</taxon>
        <taxon>Meganyctiphanes</taxon>
    </lineage>
</organism>
<evidence type="ECO:0000256" key="2">
    <source>
        <dbReference type="ARBA" id="ARBA00022525"/>
    </source>
</evidence>
<evidence type="ECO:0000259" key="10">
    <source>
        <dbReference type="PROSITE" id="PS50240"/>
    </source>
</evidence>
<dbReference type="Pfam" id="PF00089">
    <property type="entry name" value="Trypsin"/>
    <property type="match status" value="1"/>
</dbReference>
<dbReference type="SUPFAM" id="SSF50494">
    <property type="entry name" value="Trypsin-like serine proteases"/>
    <property type="match status" value="1"/>
</dbReference>